<dbReference type="Proteomes" id="UP001152797">
    <property type="component" value="Unassembled WGS sequence"/>
</dbReference>
<feature type="domain" description="Calcineurin-like phosphoesterase" evidence="2">
    <location>
        <begin position="21"/>
        <end position="237"/>
    </location>
</feature>
<proteinExistence type="predicted"/>
<protein>
    <submittedName>
        <fullName evidence="4">Uncharacterized protein C1840.07c</fullName>
    </submittedName>
</protein>
<dbReference type="GO" id="GO:0016787">
    <property type="term" value="F:hydrolase activity"/>
    <property type="evidence" value="ECO:0007669"/>
    <property type="project" value="InterPro"/>
</dbReference>
<sequence>MAPSRVWTLLVACLCGPCLGRLVSVADLHGDFDHAVNILSSAKLIDKETHKWIGGDATLVQTGDITDRGDHCKQIYELFFRLRKEAEEVGGRVINVLGNHEVMNMQGDWRYVSQGDVDEFGGMEERKQAWAWDGWLGSEVQKFPVAVVVDRVLFVHAGLLPEMLDHRTLEELNVAFHGALKHASTSKHMKKDEPKLLGGHGPVWARDYAYGRSNICQLAQQVLQKVDADRMVVGHTIQRDFQVHSKCHGQIILGDTAISSAYGGAMSFIEYDGSEVKARYPGSEAIVALPEVGLPDVTSGDVQRGSGMAWPVLVIIGLLVAVRSEG</sequence>
<dbReference type="EMBL" id="CAMXCT030000058">
    <property type="protein sequence ID" value="CAL4760499.1"/>
    <property type="molecule type" value="Genomic_DNA"/>
</dbReference>
<evidence type="ECO:0000313" key="5">
    <source>
        <dbReference type="Proteomes" id="UP001152797"/>
    </source>
</evidence>
<reference evidence="3" key="1">
    <citation type="submission" date="2022-10" db="EMBL/GenBank/DDBJ databases">
        <authorList>
            <person name="Chen Y."/>
            <person name="Dougan E. K."/>
            <person name="Chan C."/>
            <person name="Rhodes N."/>
            <person name="Thang M."/>
        </authorList>
    </citation>
    <scope>NUCLEOTIDE SEQUENCE</scope>
</reference>
<dbReference type="PANTHER" id="PTHR46546">
    <property type="entry name" value="SHEWANELLA-LIKE PROTEIN PHOSPHATASE 1"/>
    <property type="match status" value="1"/>
</dbReference>
<dbReference type="OrthoDB" id="5976022at2759"/>
<dbReference type="SUPFAM" id="SSF56300">
    <property type="entry name" value="Metallo-dependent phosphatases"/>
    <property type="match status" value="1"/>
</dbReference>
<organism evidence="3">
    <name type="scientific">Cladocopium goreaui</name>
    <dbReference type="NCBI Taxonomy" id="2562237"/>
    <lineage>
        <taxon>Eukaryota</taxon>
        <taxon>Sar</taxon>
        <taxon>Alveolata</taxon>
        <taxon>Dinophyceae</taxon>
        <taxon>Suessiales</taxon>
        <taxon>Symbiodiniaceae</taxon>
        <taxon>Cladocopium</taxon>
    </lineage>
</organism>
<evidence type="ECO:0000256" key="1">
    <source>
        <dbReference type="SAM" id="SignalP"/>
    </source>
</evidence>
<dbReference type="InterPro" id="IPR029052">
    <property type="entry name" value="Metallo-depent_PP-like"/>
</dbReference>
<feature type="signal peptide" evidence="1">
    <location>
        <begin position="1"/>
        <end position="20"/>
    </location>
</feature>
<keyword evidence="5" id="KW-1185">Reference proteome</keyword>
<dbReference type="PANTHER" id="PTHR46546:SF4">
    <property type="entry name" value="SHEWANELLA-LIKE PROTEIN PHOSPHATASE 1"/>
    <property type="match status" value="1"/>
</dbReference>
<name>A0A9P1BGW8_9DINO</name>
<keyword evidence="1" id="KW-0732">Signal</keyword>
<accession>A0A9P1BGW8</accession>
<dbReference type="AlphaFoldDB" id="A0A9P1BGW8"/>
<comment type="caution">
    <text evidence="3">The sequence shown here is derived from an EMBL/GenBank/DDBJ whole genome shotgun (WGS) entry which is preliminary data.</text>
</comment>
<evidence type="ECO:0000259" key="2">
    <source>
        <dbReference type="Pfam" id="PF00149"/>
    </source>
</evidence>
<evidence type="ECO:0000313" key="4">
    <source>
        <dbReference type="EMBL" id="CAL4760499.1"/>
    </source>
</evidence>
<dbReference type="InterPro" id="IPR004843">
    <property type="entry name" value="Calcineurin-like_PHP"/>
</dbReference>
<gene>
    <name evidence="3" type="ORF">C1SCF055_LOCUS1710</name>
</gene>
<feature type="chain" id="PRO_5043269438" evidence="1">
    <location>
        <begin position="21"/>
        <end position="326"/>
    </location>
</feature>
<dbReference type="Pfam" id="PF00149">
    <property type="entry name" value="Metallophos"/>
    <property type="match status" value="1"/>
</dbReference>
<dbReference type="EMBL" id="CAMXCT010000058">
    <property type="protein sequence ID" value="CAI3973187.1"/>
    <property type="molecule type" value="Genomic_DNA"/>
</dbReference>
<evidence type="ECO:0000313" key="3">
    <source>
        <dbReference type="EMBL" id="CAI3973187.1"/>
    </source>
</evidence>
<dbReference type="Gene3D" id="3.60.21.10">
    <property type="match status" value="1"/>
</dbReference>
<dbReference type="EMBL" id="CAMXCT020000058">
    <property type="protein sequence ID" value="CAL1126562.1"/>
    <property type="molecule type" value="Genomic_DNA"/>
</dbReference>
<reference evidence="4 5" key="2">
    <citation type="submission" date="2024-05" db="EMBL/GenBank/DDBJ databases">
        <authorList>
            <person name="Chen Y."/>
            <person name="Shah S."/>
            <person name="Dougan E. K."/>
            <person name="Thang M."/>
            <person name="Chan C."/>
        </authorList>
    </citation>
    <scope>NUCLEOTIDE SEQUENCE [LARGE SCALE GENOMIC DNA]</scope>
</reference>